<dbReference type="EMBL" id="NNRK01000011">
    <property type="protein sequence ID" value="OYR18601.1"/>
    <property type="molecule type" value="Genomic_DNA"/>
</dbReference>
<accession>A0A256FVZ3</accession>
<proteinExistence type="predicted"/>
<sequence length="69" mass="7662">MAGLIHAIDNFHGKWDGDYTPLGGATYIATDKAITNAELASDEANTFYATTNVVWHHIISEACYVHWHD</sequence>
<evidence type="ECO:0000313" key="2">
    <source>
        <dbReference type="Proteomes" id="UP000216345"/>
    </source>
</evidence>
<keyword evidence="2" id="KW-1185">Reference proteome</keyword>
<name>A0A256FVZ3_9HYPH</name>
<comment type="caution">
    <text evidence="1">The sequence shown here is derived from an EMBL/GenBank/DDBJ whole genome shotgun (WGS) entry which is preliminary data.</text>
</comment>
<protein>
    <submittedName>
        <fullName evidence="1">Porin domain protein</fullName>
    </submittedName>
</protein>
<dbReference type="Proteomes" id="UP000216345">
    <property type="component" value="Unassembled WGS sequence"/>
</dbReference>
<evidence type="ECO:0000313" key="1">
    <source>
        <dbReference type="EMBL" id="OYR18601.1"/>
    </source>
</evidence>
<dbReference type="AlphaFoldDB" id="A0A256FVZ3"/>
<organism evidence="1 2">
    <name type="scientific">Brucella rhizosphaerae</name>
    <dbReference type="NCBI Taxonomy" id="571254"/>
    <lineage>
        <taxon>Bacteria</taxon>
        <taxon>Pseudomonadati</taxon>
        <taxon>Pseudomonadota</taxon>
        <taxon>Alphaproteobacteria</taxon>
        <taxon>Hyphomicrobiales</taxon>
        <taxon>Brucellaceae</taxon>
        <taxon>Brucella/Ochrobactrum group</taxon>
        <taxon>Brucella</taxon>
    </lineage>
</organism>
<gene>
    <name evidence="1" type="ORF">CEV32_3031</name>
</gene>
<reference evidence="1 2" key="1">
    <citation type="submission" date="2017-07" db="EMBL/GenBank/DDBJ databases">
        <title>Phylogenetic study on the rhizospheric bacterium Ochrobactrum sp. A44.</title>
        <authorList>
            <person name="Krzyzanowska D.M."/>
            <person name="Ossowicki A."/>
            <person name="Rajewska M."/>
            <person name="Maciag T."/>
            <person name="Kaczynski Z."/>
            <person name="Czerwicka M."/>
            <person name="Jafra S."/>
        </authorList>
    </citation>
    <scope>NUCLEOTIDE SEQUENCE [LARGE SCALE GENOMIC DNA]</scope>
    <source>
        <strain evidence="1 2">PR17</strain>
    </source>
</reference>